<evidence type="ECO:0000313" key="3">
    <source>
        <dbReference type="Proteomes" id="UP001345963"/>
    </source>
</evidence>
<feature type="compositionally biased region" description="Polar residues" evidence="1">
    <location>
        <begin position="88"/>
        <end position="114"/>
    </location>
</feature>
<organism evidence="2 3">
    <name type="scientific">Ataeniobius toweri</name>
    <dbReference type="NCBI Taxonomy" id="208326"/>
    <lineage>
        <taxon>Eukaryota</taxon>
        <taxon>Metazoa</taxon>
        <taxon>Chordata</taxon>
        <taxon>Craniata</taxon>
        <taxon>Vertebrata</taxon>
        <taxon>Euteleostomi</taxon>
        <taxon>Actinopterygii</taxon>
        <taxon>Neopterygii</taxon>
        <taxon>Teleostei</taxon>
        <taxon>Neoteleostei</taxon>
        <taxon>Acanthomorphata</taxon>
        <taxon>Ovalentaria</taxon>
        <taxon>Atherinomorphae</taxon>
        <taxon>Cyprinodontiformes</taxon>
        <taxon>Goodeidae</taxon>
        <taxon>Ataeniobius</taxon>
    </lineage>
</organism>
<name>A0ABU7BP74_9TELE</name>
<comment type="caution">
    <text evidence="2">The sequence shown here is derived from an EMBL/GenBank/DDBJ whole genome shotgun (WGS) entry which is preliminary data.</text>
</comment>
<accession>A0ABU7BP74</accession>
<dbReference type="Proteomes" id="UP001345963">
    <property type="component" value="Unassembled WGS sequence"/>
</dbReference>
<gene>
    <name evidence="2" type="ORF">ATANTOWER_011875</name>
</gene>
<evidence type="ECO:0000313" key="2">
    <source>
        <dbReference type="EMBL" id="MED6252447.1"/>
    </source>
</evidence>
<feature type="region of interest" description="Disordered" evidence="1">
    <location>
        <begin position="73"/>
        <end position="123"/>
    </location>
</feature>
<keyword evidence="3" id="KW-1185">Reference proteome</keyword>
<evidence type="ECO:0000256" key="1">
    <source>
        <dbReference type="SAM" id="MobiDB-lite"/>
    </source>
</evidence>
<reference evidence="2 3" key="1">
    <citation type="submission" date="2021-07" db="EMBL/GenBank/DDBJ databases">
        <authorList>
            <person name="Palmer J.M."/>
        </authorList>
    </citation>
    <scope>NUCLEOTIDE SEQUENCE [LARGE SCALE GENOMIC DNA]</scope>
    <source>
        <strain evidence="2 3">AT_MEX2019</strain>
        <tissue evidence="2">Muscle</tissue>
    </source>
</reference>
<protein>
    <submittedName>
        <fullName evidence="2">Uncharacterized protein</fullName>
    </submittedName>
</protein>
<proteinExistence type="predicted"/>
<sequence>MSCSPKENRPWKICILKKMEAKSKIFHVTSPKTGEGEKGMLGGISRFYSEAMEGELVAPEPVFSYTCEVSSSIMGRQTEPSEERRTEASQSRAGLTSIGLQTKRTRLLNQTSPRRAQEHSRKI</sequence>
<dbReference type="EMBL" id="JAHUTI010061560">
    <property type="protein sequence ID" value="MED6252447.1"/>
    <property type="molecule type" value="Genomic_DNA"/>
</dbReference>